<dbReference type="InterPro" id="IPR003675">
    <property type="entry name" value="Rce1/LyrA-like_dom"/>
</dbReference>
<dbReference type="Pfam" id="PF02517">
    <property type="entry name" value="Rce1-like"/>
    <property type="match status" value="1"/>
</dbReference>
<proteinExistence type="predicted"/>
<gene>
    <name evidence="3" type="ORF">JIP62_14750</name>
</gene>
<sequence length="310" mass="32913">MAGIELYAPRKANHRRTWTAAAVVLAVVFVFLGQILGIIPAMATGFIDPSGTMSSWQQMAYTLVFCFGAGSALTMAWTVLFERRSLATIGLNGRWAMRFGRGFLIGLAFLGGFVGIIWAMGGYTIEAGGAFTTAAVGAALLPIAILLFGFIIQGSTEEIIMRGWLMQLVASRHGLVLAIVINSLVFGLLHGGNIEPSRELALGLVNIALFGVFISLYAAREGSIWGVCGWHAAWNWLLGLGFGLEVSGQVINTSPLITDLATTQAVPWWVTGATFGPEASVVTTAVLLIGSVVLAVRFRTKGHPVEADLA</sequence>
<reference evidence="3 4" key="1">
    <citation type="submission" date="2021-01" db="EMBL/GenBank/DDBJ databases">
        <title>Brevundimonas vitis sp. nov., an bacterium isolated from grape (Vitis vinifera).</title>
        <authorList>
            <person name="Jiang L."/>
            <person name="Lee J."/>
        </authorList>
    </citation>
    <scope>NUCLEOTIDE SEQUENCE [LARGE SCALE GENOMIC DNA]</scope>
    <source>
        <strain evidence="3 4">GRTSA-9</strain>
    </source>
</reference>
<evidence type="ECO:0000256" key="1">
    <source>
        <dbReference type="SAM" id="Phobius"/>
    </source>
</evidence>
<organism evidence="3 4">
    <name type="scientific">Brevundimonas vitisensis</name>
    <dbReference type="NCBI Taxonomy" id="2800818"/>
    <lineage>
        <taxon>Bacteria</taxon>
        <taxon>Pseudomonadati</taxon>
        <taxon>Pseudomonadota</taxon>
        <taxon>Alphaproteobacteria</taxon>
        <taxon>Caulobacterales</taxon>
        <taxon>Caulobacteraceae</taxon>
        <taxon>Brevundimonas</taxon>
    </lineage>
</organism>
<feature type="transmembrane region" description="Helical" evidence="1">
    <location>
        <begin position="279"/>
        <end position="296"/>
    </location>
</feature>
<accession>A0ABX7BSP0</accession>
<dbReference type="RefSeq" id="WP_201102895.1">
    <property type="nucleotide sequence ID" value="NZ_CP067977.1"/>
</dbReference>
<feature type="domain" description="CAAX prenyl protease 2/Lysostaphin resistance protein A-like" evidence="2">
    <location>
        <begin position="142"/>
        <end position="237"/>
    </location>
</feature>
<feature type="transmembrane region" description="Helical" evidence="1">
    <location>
        <begin position="59"/>
        <end position="81"/>
    </location>
</feature>
<evidence type="ECO:0000313" key="4">
    <source>
        <dbReference type="Proteomes" id="UP000595448"/>
    </source>
</evidence>
<dbReference type="PANTHER" id="PTHR39430:SF1">
    <property type="entry name" value="PROTEASE"/>
    <property type="match status" value="1"/>
</dbReference>
<feature type="transmembrane region" description="Helical" evidence="1">
    <location>
        <begin position="131"/>
        <end position="152"/>
    </location>
</feature>
<keyword evidence="3" id="KW-0482">Metalloprotease</keyword>
<dbReference type="Proteomes" id="UP000595448">
    <property type="component" value="Chromosome"/>
</dbReference>
<evidence type="ECO:0000259" key="2">
    <source>
        <dbReference type="Pfam" id="PF02517"/>
    </source>
</evidence>
<feature type="transmembrane region" description="Helical" evidence="1">
    <location>
        <begin position="164"/>
        <end position="188"/>
    </location>
</feature>
<feature type="transmembrane region" description="Helical" evidence="1">
    <location>
        <begin position="102"/>
        <end position="125"/>
    </location>
</feature>
<keyword evidence="1" id="KW-0812">Transmembrane</keyword>
<feature type="transmembrane region" description="Helical" evidence="1">
    <location>
        <begin position="200"/>
        <end position="219"/>
    </location>
</feature>
<evidence type="ECO:0000313" key="3">
    <source>
        <dbReference type="EMBL" id="QQQ18525.1"/>
    </source>
</evidence>
<dbReference type="GO" id="GO:0008237">
    <property type="term" value="F:metallopeptidase activity"/>
    <property type="evidence" value="ECO:0007669"/>
    <property type="project" value="UniProtKB-KW"/>
</dbReference>
<feature type="transmembrane region" description="Helical" evidence="1">
    <location>
        <begin position="20"/>
        <end position="47"/>
    </location>
</feature>
<keyword evidence="1" id="KW-0472">Membrane</keyword>
<keyword evidence="1" id="KW-1133">Transmembrane helix</keyword>
<keyword evidence="3" id="KW-0645">Protease</keyword>
<dbReference type="PANTHER" id="PTHR39430">
    <property type="entry name" value="MEMBRANE-ASSOCIATED PROTEASE-RELATED"/>
    <property type="match status" value="1"/>
</dbReference>
<protein>
    <submittedName>
        <fullName evidence="3">CPBP family intramembrane metalloprotease</fullName>
    </submittedName>
</protein>
<dbReference type="EMBL" id="CP067977">
    <property type="protein sequence ID" value="QQQ18525.1"/>
    <property type="molecule type" value="Genomic_DNA"/>
</dbReference>
<name>A0ABX7BSP0_9CAUL</name>
<feature type="transmembrane region" description="Helical" evidence="1">
    <location>
        <begin position="224"/>
        <end position="244"/>
    </location>
</feature>
<keyword evidence="3" id="KW-0378">Hydrolase</keyword>
<keyword evidence="4" id="KW-1185">Reference proteome</keyword>